<dbReference type="PROSITE" id="PS51257">
    <property type="entry name" value="PROKAR_LIPOPROTEIN"/>
    <property type="match status" value="1"/>
</dbReference>
<proteinExistence type="predicted"/>
<keyword evidence="1" id="KW-0812">Transmembrane</keyword>
<name>A0A9X1WQF1_9BACL</name>
<dbReference type="InterPro" id="IPR032809">
    <property type="entry name" value="Put_HupE_UreJ"/>
</dbReference>
<keyword evidence="1" id="KW-0472">Membrane</keyword>
<gene>
    <name evidence="3" type="ORF">MUG84_17050</name>
</gene>
<dbReference type="EMBL" id="JALIRP010000006">
    <property type="protein sequence ID" value="MCJ8013437.1"/>
    <property type="molecule type" value="Genomic_DNA"/>
</dbReference>
<dbReference type="InterPro" id="IPR018247">
    <property type="entry name" value="EF_Hand_1_Ca_BS"/>
</dbReference>
<evidence type="ECO:0000313" key="3">
    <source>
        <dbReference type="EMBL" id="MCJ8013437.1"/>
    </source>
</evidence>
<dbReference type="Pfam" id="PF13795">
    <property type="entry name" value="HupE_UreJ_2"/>
    <property type="match status" value="1"/>
</dbReference>
<keyword evidence="1" id="KW-1133">Transmembrane helix</keyword>
<feature type="chain" id="PRO_5040776044" evidence="2">
    <location>
        <begin position="25"/>
        <end position="336"/>
    </location>
</feature>
<feature type="transmembrane region" description="Helical" evidence="1">
    <location>
        <begin position="197"/>
        <end position="213"/>
    </location>
</feature>
<evidence type="ECO:0000256" key="1">
    <source>
        <dbReference type="SAM" id="Phobius"/>
    </source>
</evidence>
<comment type="caution">
    <text evidence="3">The sequence shown here is derived from an EMBL/GenBank/DDBJ whole genome shotgun (WGS) entry which is preliminary data.</text>
</comment>
<evidence type="ECO:0000256" key="2">
    <source>
        <dbReference type="SAM" id="SignalP"/>
    </source>
</evidence>
<keyword evidence="4" id="KW-1185">Reference proteome</keyword>
<feature type="signal peptide" evidence="2">
    <location>
        <begin position="1"/>
        <end position="24"/>
    </location>
</feature>
<feature type="transmembrane region" description="Helical" evidence="1">
    <location>
        <begin position="305"/>
        <end position="326"/>
    </location>
</feature>
<organism evidence="3 4">
    <name type="scientific">Paenibacillus mangrovi</name>
    <dbReference type="NCBI Taxonomy" id="2931978"/>
    <lineage>
        <taxon>Bacteria</taxon>
        <taxon>Bacillati</taxon>
        <taxon>Bacillota</taxon>
        <taxon>Bacilli</taxon>
        <taxon>Bacillales</taxon>
        <taxon>Paenibacillaceae</taxon>
        <taxon>Paenibacillus</taxon>
    </lineage>
</organism>
<feature type="transmembrane region" description="Helical" evidence="1">
    <location>
        <begin position="220"/>
        <end position="238"/>
    </location>
</feature>
<accession>A0A9X1WQF1</accession>
<feature type="transmembrane region" description="Helical" evidence="1">
    <location>
        <begin position="274"/>
        <end position="293"/>
    </location>
</feature>
<dbReference type="RefSeq" id="WP_244726820.1">
    <property type="nucleotide sequence ID" value="NZ_JALIRP010000006.1"/>
</dbReference>
<sequence length="336" mass="37263">MKRVFFFLAFVIWGAGCCAGTASAHNLNYGYSYIHLSETYVDYELLLPFPILQQYDMNKDGRISQGELEAQEPAIRAYMQEHLLLFNGLQQMSFELVDLESTIQKSTEDPVVAFKLRFASDTEISALTIKYNVIVDDVDPTHQNYVQIFQGDTLMGHQVVGKDDRTFRYSPGEQTAYSFTVIGSYLLAGIRHIVRGVDYWLFLFCMAACATGLRKQIQPTFLLVAASLIGYIAASRLGLTAPSIWLNLFMFVALGLLVVSLMKGKAGNLRSFLILAYGLLHGIGFTSTISSEIDLVAEFKTVSLVIYHGGLLAGQIGVIFVLQSLLQPLFKKGGTT</sequence>
<protein>
    <submittedName>
        <fullName evidence="3">HupE/UreJ family protein</fullName>
    </submittedName>
</protein>
<feature type="transmembrane region" description="Helical" evidence="1">
    <location>
        <begin position="244"/>
        <end position="262"/>
    </location>
</feature>
<dbReference type="PROSITE" id="PS00018">
    <property type="entry name" value="EF_HAND_1"/>
    <property type="match status" value="1"/>
</dbReference>
<keyword evidence="2" id="KW-0732">Signal</keyword>
<evidence type="ECO:0000313" key="4">
    <source>
        <dbReference type="Proteomes" id="UP001139347"/>
    </source>
</evidence>
<dbReference type="AlphaFoldDB" id="A0A9X1WQF1"/>
<reference evidence="3" key="1">
    <citation type="submission" date="2022-04" db="EMBL/GenBank/DDBJ databases">
        <title>Paenibacillus mangrovi sp. nov., a novel endophytic bacterium isolated from bark of Kandelia candel.</title>
        <authorList>
            <person name="Tuo L."/>
        </authorList>
    </citation>
    <scope>NUCLEOTIDE SEQUENCE</scope>
    <source>
        <strain evidence="3">KQZ6P-2</strain>
    </source>
</reference>
<dbReference type="Proteomes" id="UP001139347">
    <property type="component" value="Unassembled WGS sequence"/>
</dbReference>